<dbReference type="Pfam" id="PF00355">
    <property type="entry name" value="Rieske"/>
    <property type="match status" value="1"/>
</dbReference>
<evidence type="ECO:0000256" key="3">
    <source>
        <dbReference type="ARBA" id="ARBA00023004"/>
    </source>
</evidence>
<dbReference type="GO" id="GO:0051213">
    <property type="term" value="F:dioxygenase activity"/>
    <property type="evidence" value="ECO:0007669"/>
    <property type="project" value="UniProtKB-KW"/>
</dbReference>
<protein>
    <submittedName>
        <fullName evidence="8">Ferredoxin subunit of nitrite reductase and ring-hydroxylating dioxygenase</fullName>
    </submittedName>
</protein>
<evidence type="ECO:0000259" key="7">
    <source>
        <dbReference type="PROSITE" id="PS51296"/>
    </source>
</evidence>
<dbReference type="EMBL" id="CP003379">
    <property type="protein sequence ID" value="AFL87495.1"/>
    <property type="molecule type" value="Genomic_DNA"/>
</dbReference>
<dbReference type="HOGENOM" id="CLU_055690_5_0_0"/>
<keyword evidence="8" id="KW-0223">Dioxygenase</keyword>
<evidence type="ECO:0000256" key="2">
    <source>
        <dbReference type="ARBA" id="ARBA00022723"/>
    </source>
</evidence>
<dbReference type="GO" id="GO:0046872">
    <property type="term" value="F:metal ion binding"/>
    <property type="evidence" value="ECO:0007669"/>
    <property type="project" value="UniProtKB-KW"/>
</dbReference>
<keyword evidence="9" id="KW-1185">Reference proteome</keyword>
<dbReference type="PROSITE" id="PS51296">
    <property type="entry name" value="RIESKE"/>
    <property type="match status" value="1"/>
</dbReference>
<accession>I3ZE27</accession>
<organism evidence="8 9">
    <name type="scientific">Terriglobus roseus (strain DSM 18391 / NRRL B-41598 / KBS 63)</name>
    <dbReference type="NCBI Taxonomy" id="926566"/>
    <lineage>
        <taxon>Bacteria</taxon>
        <taxon>Pseudomonadati</taxon>
        <taxon>Acidobacteriota</taxon>
        <taxon>Terriglobia</taxon>
        <taxon>Terriglobales</taxon>
        <taxon>Acidobacteriaceae</taxon>
        <taxon>Terriglobus</taxon>
    </lineage>
</organism>
<keyword evidence="8" id="KW-0560">Oxidoreductase</keyword>
<dbReference type="GO" id="GO:0051537">
    <property type="term" value="F:2 iron, 2 sulfur cluster binding"/>
    <property type="evidence" value="ECO:0007669"/>
    <property type="project" value="UniProtKB-KW"/>
</dbReference>
<name>I3ZE27_TERRK</name>
<dbReference type="RefSeq" id="WP_014785064.1">
    <property type="nucleotide sequence ID" value="NC_018014.1"/>
</dbReference>
<reference evidence="8 9" key="1">
    <citation type="submission" date="2012-06" db="EMBL/GenBank/DDBJ databases">
        <title>Complete genome of Terriglobus roseus DSM 18391.</title>
        <authorList>
            <consortium name="US DOE Joint Genome Institute (JGI-PGF)"/>
            <person name="Lucas S."/>
            <person name="Copeland A."/>
            <person name="Lapidus A."/>
            <person name="Glavina del Rio T."/>
            <person name="Dalin E."/>
            <person name="Tice H."/>
            <person name="Bruce D."/>
            <person name="Goodwin L."/>
            <person name="Pitluck S."/>
            <person name="Peters L."/>
            <person name="Mikhailova N."/>
            <person name="Munk A.C.C."/>
            <person name="Kyrpides N."/>
            <person name="Mavromatis K."/>
            <person name="Ivanova N."/>
            <person name="Brettin T."/>
            <person name="Detter J.C."/>
            <person name="Han C."/>
            <person name="Larimer F."/>
            <person name="Land M."/>
            <person name="Hauser L."/>
            <person name="Markowitz V."/>
            <person name="Cheng J.-F."/>
            <person name="Hugenholtz P."/>
            <person name="Woyke T."/>
            <person name="Wu D."/>
            <person name="Brambilla E."/>
            <person name="Klenk H.-P."/>
            <person name="Eisen J.A."/>
        </authorList>
    </citation>
    <scope>NUCLEOTIDE SEQUENCE [LARGE SCALE GENOMIC DNA]</scope>
    <source>
        <strain evidence="9">DSM 18391 / NRRL B-41598 / KBS 63</strain>
    </source>
</reference>
<dbReference type="KEGG" id="trs:Terro_1184"/>
<evidence type="ECO:0000313" key="8">
    <source>
        <dbReference type="EMBL" id="AFL87495.1"/>
    </source>
</evidence>
<dbReference type="Proteomes" id="UP000006056">
    <property type="component" value="Chromosome"/>
</dbReference>
<gene>
    <name evidence="8" type="ordered locus">Terro_1184</name>
</gene>
<comment type="similarity">
    <text evidence="6">Belongs to the bacterial ring-hydroxylating dioxygenase ferredoxin component family.</text>
</comment>
<evidence type="ECO:0000256" key="4">
    <source>
        <dbReference type="ARBA" id="ARBA00023014"/>
    </source>
</evidence>
<evidence type="ECO:0000256" key="5">
    <source>
        <dbReference type="ARBA" id="ARBA00034078"/>
    </source>
</evidence>
<dbReference type="eggNOG" id="COG2146">
    <property type="taxonomic scope" value="Bacteria"/>
</dbReference>
<dbReference type="STRING" id="926566.Terro_1184"/>
<dbReference type="OrthoDB" id="9795104at2"/>
<keyword evidence="2" id="KW-0479">Metal-binding</keyword>
<dbReference type="InterPro" id="IPR017941">
    <property type="entry name" value="Rieske_2Fe-2S"/>
</dbReference>
<dbReference type="PANTHER" id="PTHR21496:SF0">
    <property type="entry name" value="RIESKE DOMAIN-CONTAINING PROTEIN"/>
    <property type="match status" value="1"/>
</dbReference>
<feature type="domain" description="Rieske" evidence="7">
    <location>
        <begin position="3"/>
        <end position="102"/>
    </location>
</feature>
<keyword evidence="1" id="KW-0001">2Fe-2S</keyword>
<sequence length="109" mass="11847">MIVKLCDAKDLPAAGELKSFRGGKDFEICITPSQEGAGKLLAFDNRCPHQHAPLSAGHMDGCRVVCPYHAWSWDVTTGKSDNAADPDLPRYEVRQYGDEVFIQLPGSAG</sequence>
<evidence type="ECO:0000256" key="1">
    <source>
        <dbReference type="ARBA" id="ARBA00022714"/>
    </source>
</evidence>
<proteinExistence type="inferred from homology"/>
<evidence type="ECO:0000256" key="6">
    <source>
        <dbReference type="ARBA" id="ARBA00038001"/>
    </source>
</evidence>
<dbReference type="PANTHER" id="PTHR21496">
    <property type="entry name" value="FERREDOXIN-RELATED"/>
    <property type="match status" value="1"/>
</dbReference>
<keyword evidence="4" id="KW-0411">Iron-sulfur</keyword>
<comment type="cofactor">
    <cofactor evidence="5">
        <name>[2Fe-2S] cluster</name>
        <dbReference type="ChEBI" id="CHEBI:190135"/>
    </cofactor>
</comment>
<evidence type="ECO:0000313" key="9">
    <source>
        <dbReference type="Proteomes" id="UP000006056"/>
    </source>
</evidence>
<keyword evidence="3" id="KW-0408">Iron</keyword>
<dbReference type="Gene3D" id="2.102.10.10">
    <property type="entry name" value="Rieske [2Fe-2S] iron-sulphur domain"/>
    <property type="match status" value="1"/>
</dbReference>
<dbReference type="AlphaFoldDB" id="I3ZE27"/>
<dbReference type="InterPro" id="IPR036922">
    <property type="entry name" value="Rieske_2Fe-2S_sf"/>
</dbReference>
<dbReference type="SUPFAM" id="SSF50022">
    <property type="entry name" value="ISP domain"/>
    <property type="match status" value="1"/>
</dbReference>